<evidence type="ECO:0008006" key="4">
    <source>
        <dbReference type="Google" id="ProtNLM"/>
    </source>
</evidence>
<evidence type="ECO:0000313" key="3">
    <source>
        <dbReference type="Proteomes" id="UP001165090"/>
    </source>
</evidence>
<accession>A0ABQ5RTX4</accession>
<gene>
    <name evidence="2" type="ORF">VaNZ11_003330</name>
</gene>
<protein>
    <recommendedName>
        <fullName evidence="4">Serine-threonine/tyrosine-protein kinase catalytic domain-containing protein</fullName>
    </recommendedName>
</protein>
<proteinExistence type="predicted"/>
<keyword evidence="3" id="KW-1185">Reference proteome</keyword>
<sequence length="201" mass="20447">KNLKPLNSSSLWSCPLKPYVRTAPVVLAPAIPNIPTTRSALAIRCWASSPSRRPTASDLVMEIENLLKLARKDEAVRQEQAALSLRPVGTAAIASESPAAAAVAAAAAAAAAAFAVKDVTAMAAAAAAAGNAAETEAQPPPLTPPPPSQAEPSATAPPAQRPPGRPLAVHFSQVAIAEAQNNNPESTKYDIVDNTALGAEG</sequence>
<name>A0ABQ5RTX4_9CHLO</name>
<feature type="region of interest" description="Disordered" evidence="1">
    <location>
        <begin position="132"/>
        <end position="201"/>
    </location>
</feature>
<comment type="caution">
    <text evidence="2">The sequence shown here is derived from an EMBL/GenBank/DDBJ whole genome shotgun (WGS) entry which is preliminary data.</text>
</comment>
<reference evidence="2 3" key="1">
    <citation type="journal article" date="2023" name="IScience">
        <title>Expanded male sex-determining region conserved during the evolution of homothallism in the green alga Volvox.</title>
        <authorList>
            <person name="Yamamoto K."/>
            <person name="Matsuzaki R."/>
            <person name="Mahakham W."/>
            <person name="Heman W."/>
            <person name="Sekimoto H."/>
            <person name="Kawachi M."/>
            <person name="Minakuchi Y."/>
            <person name="Toyoda A."/>
            <person name="Nozaki H."/>
        </authorList>
    </citation>
    <scope>NUCLEOTIDE SEQUENCE [LARGE SCALE GENOMIC DNA]</scope>
    <source>
        <strain evidence="2 3">NIES-4468</strain>
    </source>
</reference>
<evidence type="ECO:0000313" key="2">
    <source>
        <dbReference type="EMBL" id="GLI61067.1"/>
    </source>
</evidence>
<organism evidence="2 3">
    <name type="scientific">Volvox africanus</name>
    <dbReference type="NCBI Taxonomy" id="51714"/>
    <lineage>
        <taxon>Eukaryota</taxon>
        <taxon>Viridiplantae</taxon>
        <taxon>Chlorophyta</taxon>
        <taxon>core chlorophytes</taxon>
        <taxon>Chlorophyceae</taxon>
        <taxon>CS clade</taxon>
        <taxon>Chlamydomonadales</taxon>
        <taxon>Volvocaceae</taxon>
        <taxon>Volvox</taxon>
    </lineage>
</organism>
<dbReference type="EMBL" id="BSDZ01000009">
    <property type="protein sequence ID" value="GLI61067.1"/>
    <property type="molecule type" value="Genomic_DNA"/>
</dbReference>
<dbReference type="Proteomes" id="UP001165090">
    <property type="component" value="Unassembled WGS sequence"/>
</dbReference>
<feature type="compositionally biased region" description="Pro residues" evidence="1">
    <location>
        <begin position="138"/>
        <end position="149"/>
    </location>
</feature>
<feature type="non-terminal residue" evidence="2">
    <location>
        <position position="1"/>
    </location>
</feature>
<evidence type="ECO:0000256" key="1">
    <source>
        <dbReference type="SAM" id="MobiDB-lite"/>
    </source>
</evidence>